<evidence type="ECO:0000256" key="3">
    <source>
        <dbReference type="ARBA" id="ARBA00023163"/>
    </source>
</evidence>
<dbReference type="SUPFAM" id="SSF46785">
    <property type="entry name" value="Winged helix' DNA-binding domain"/>
    <property type="match status" value="1"/>
</dbReference>
<keyword evidence="2" id="KW-0238">DNA-binding</keyword>
<name>A0ABW6W6J2_9ACTN</name>
<sequence>MSVPLYQAKAEMFRTLGHPVRIRVLELLQPGPQPVRDLLAEIDIEPSSLSQQLAVLRRAGIVVSFRDGGAVMYALSTPAVLDLLAAGRRILGEILTDRDGLLAELRARTGAAGDGVEEDLTGSR</sequence>
<dbReference type="SMART" id="SM00418">
    <property type="entry name" value="HTH_ARSR"/>
    <property type="match status" value="1"/>
</dbReference>
<dbReference type="InterPro" id="IPR036388">
    <property type="entry name" value="WH-like_DNA-bd_sf"/>
</dbReference>
<evidence type="ECO:0000313" key="6">
    <source>
        <dbReference type="Proteomes" id="UP001602245"/>
    </source>
</evidence>
<keyword evidence="3" id="KW-0804">Transcription</keyword>
<evidence type="ECO:0000256" key="2">
    <source>
        <dbReference type="ARBA" id="ARBA00023125"/>
    </source>
</evidence>
<dbReference type="EMBL" id="JBIAZU010000001">
    <property type="protein sequence ID" value="MFF5288623.1"/>
    <property type="molecule type" value="Genomic_DNA"/>
</dbReference>
<accession>A0ABW6W6J2</accession>
<feature type="domain" description="HTH arsR-type" evidence="4">
    <location>
        <begin position="1"/>
        <end position="95"/>
    </location>
</feature>
<dbReference type="Proteomes" id="UP001602245">
    <property type="component" value="Unassembled WGS sequence"/>
</dbReference>
<organism evidence="5 6">
    <name type="scientific">Paractinoplanes globisporus</name>
    <dbReference type="NCBI Taxonomy" id="113565"/>
    <lineage>
        <taxon>Bacteria</taxon>
        <taxon>Bacillati</taxon>
        <taxon>Actinomycetota</taxon>
        <taxon>Actinomycetes</taxon>
        <taxon>Micromonosporales</taxon>
        <taxon>Micromonosporaceae</taxon>
        <taxon>Paractinoplanes</taxon>
    </lineage>
</organism>
<dbReference type="PANTHER" id="PTHR43132">
    <property type="entry name" value="ARSENICAL RESISTANCE OPERON REPRESSOR ARSR-RELATED"/>
    <property type="match status" value="1"/>
</dbReference>
<protein>
    <submittedName>
        <fullName evidence="5">ArsR/SmtB family transcription factor</fullName>
    </submittedName>
</protein>
<dbReference type="NCBIfam" id="NF033788">
    <property type="entry name" value="HTH_metalloreg"/>
    <property type="match status" value="1"/>
</dbReference>
<gene>
    <name evidence="5" type="ORF">ACFY35_04240</name>
</gene>
<proteinExistence type="predicted"/>
<dbReference type="RefSeq" id="WP_051115112.1">
    <property type="nucleotide sequence ID" value="NZ_JBIAZU010000001.1"/>
</dbReference>
<reference evidence="5 6" key="1">
    <citation type="submission" date="2024-10" db="EMBL/GenBank/DDBJ databases">
        <title>The Natural Products Discovery Center: Release of the First 8490 Sequenced Strains for Exploring Actinobacteria Biosynthetic Diversity.</title>
        <authorList>
            <person name="Kalkreuter E."/>
            <person name="Kautsar S.A."/>
            <person name="Yang D."/>
            <person name="Bader C.D."/>
            <person name="Teijaro C.N."/>
            <person name="Fluegel L."/>
            <person name="Davis C.M."/>
            <person name="Simpson J.R."/>
            <person name="Lauterbach L."/>
            <person name="Steele A.D."/>
            <person name="Gui C."/>
            <person name="Meng S."/>
            <person name="Li G."/>
            <person name="Viehrig K."/>
            <person name="Ye F."/>
            <person name="Su P."/>
            <person name="Kiefer A.F."/>
            <person name="Nichols A."/>
            <person name="Cepeda A.J."/>
            <person name="Yan W."/>
            <person name="Fan B."/>
            <person name="Jiang Y."/>
            <person name="Adhikari A."/>
            <person name="Zheng C.-J."/>
            <person name="Schuster L."/>
            <person name="Cowan T.M."/>
            <person name="Smanski M.J."/>
            <person name="Chevrette M.G."/>
            <person name="De Carvalho L.P.S."/>
            <person name="Shen B."/>
        </authorList>
    </citation>
    <scope>NUCLEOTIDE SEQUENCE [LARGE SCALE GENOMIC DNA]</scope>
    <source>
        <strain evidence="5 6">NPDC000087</strain>
    </source>
</reference>
<dbReference type="Pfam" id="PF12840">
    <property type="entry name" value="HTH_20"/>
    <property type="match status" value="1"/>
</dbReference>
<dbReference type="PANTHER" id="PTHR43132:SF2">
    <property type="entry name" value="ARSENICAL RESISTANCE OPERON REPRESSOR ARSR-RELATED"/>
    <property type="match status" value="1"/>
</dbReference>
<dbReference type="InterPro" id="IPR051011">
    <property type="entry name" value="Metal_resp_trans_reg"/>
</dbReference>
<dbReference type="PRINTS" id="PR00778">
    <property type="entry name" value="HTHARSR"/>
</dbReference>
<dbReference type="CDD" id="cd00090">
    <property type="entry name" value="HTH_ARSR"/>
    <property type="match status" value="1"/>
</dbReference>
<comment type="caution">
    <text evidence="5">The sequence shown here is derived from an EMBL/GenBank/DDBJ whole genome shotgun (WGS) entry which is preliminary data.</text>
</comment>
<evidence type="ECO:0000313" key="5">
    <source>
        <dbReference type="EMBL" id="MFF5288623.1"/>
    </source>
</evidence>
<evidence type="ECO:0000259" key="4">
    <source>
        <dbReference type="PROSITE" id="PS50987"/>
    </source>
</evidence>
<keyword evidence="1" id="KW-0805">Transcription regulation</keyword>
<dbReference type="Gene3D" id="1.10.10.10">
    <property type="entry name" value="Winged helix-like DNA-binding domain superfamily/Winged helix DNA-binding domain"/>
    <property type="match status" value="1"/>
</dbReference>
<keyword evidence="6" id="KW-1185">Reference proteome</keyword>
<dbReference type="PROSITE" id="PS50987">
    <property type="entry name" value="HTH_ARSR_2"/>
    <property type="match status" value="1"/>
</dbReference>
<dbReference type="InterPro" id="IPR036390">
    <property type="entry name" value="WH_DNA-bd_sf"/>
</dbReference>
<evidence type="ECO:0000256" key="1">
    <source>
        <dbReference type="ARBA" id="ARBA00023015"/>
    </source>
</evidence>
<dbReference type="InterPro" id="IPR001845">
    <property type="entry name" value="HTH_ArsR_DNA-bd_dom"/>
</dbReference>
<dbReference type="InterPro" id="IPR011991">
    <property type="entry name" value="ArsR-like_HTH"/>
</dbReference>